<comment type="caution">
    <text evidence="3">The sequence shown here is derived from an EMBL/GenBank/DDBJ whole genome shotgun (WGS) entry which is preliminary data.</text>
</comment>
<reference evidence="3" key="1">
    <citation type="submission" date="2019-10" db="EMBL/GenBank/DDBJ databases">
        <authorList>
            <person name="Soares A.E.R."/>
            <person name="Aleixo A."/>
            <person name="Schneider P."/>
            <person name="Miyaki C.Y."/>
            <person name="Schneider M.P."/>
            <person name="Mello C."/>
            <person name="Vasconcelos A.T.R."/>
        </authorList>
    </citation>
    <scope>NUCLEOTIDE SEQUENCE</scope>
    <source>
        <tissue evidence="3">Muscle</tissue>
    </source>
</reference>
<evidence type="ECO:0000259" key="2">
    <source>
        <dbReference type="Pfam" id="PF24871"/>
    </source>
</evidence>
<proteinExistence type="predicted"/>
<feature type="transmembrane region" description="Helical" evidence="1">
    <location>
        <begin position="49"/>
        <end position="67"/>
    </location>
</feature>
<sequence length="245" mass="27491">MVEGLEEKPCKQQLVLLGLFSLEKRTLRGDLTAVWSFLMKGSKACAFRYNGLSFVYLIYLLLIPLFAEPTKTTMQAQDAIGFLGCKHMLLAHVQLFIHENVQVLLSRAALNEFLSQSVLVPGIALTQLQHLALELVELDEVFVGSVLKFIQVPLDGIPSFCHINSTTQLCVICKFAEDALDLPVCVIDEDTEEHWSEDRALRVTSCHQSPPRHRAIDHNSVCTHPANSLPTELSIHQIHVSPIWR</sequence>
<feature type="domain" description="Piezo TM1-24" evidence="2">
    <location>
        <begin position="48"/>
        <end position="103"/>
    </location>
</feature>
<dbReference type="EMBL" id="WHWB01034336">
    <property type="protein sequence ID" value="KAJ7411316.1"/>
    <property type="molecule type" value="Genomic_DNA"/>
</dbReference>
<keyword evidence="1" id="KW-1133">Transmembrane helix</keyword>
<evidence type="ECO:0000313" key="3">
    <source>
        <dbReference type="EMBL" id="KAJ7411316.1"/>
    </source>
</evidence>
<keyword evidence="4" id="KW-1185">Reference proteome</keyword>
<keyword evidence="1" id="KW-0472">Membrane</keyword>
<organism evidence="3 4">
    <name type="scientific">Willisornis vidua</name>
    <name type="common">Xingu scale-backed antbird</name>
    <dbReference type="NCBI Taxonomy" id="1566151"/>
    <lineage>
        <taxon>Eukaryota</taxon>
        <taxon>Metazoa</taxon>
        <taxon>Chordata</taxon>
        <taxon>Craniata</taxon>
        <taxon>Vertebrata</taxon>
        <taxon>Euteleostomi</taxon>
        <taxon>Archelosauria</taxon>
        <taxon>Archosauria</taxon>
        <taxon>Dinosauria</taxon>
        <taxon>Saurischia</taxon>
        <taxon>Theropoda</taxon>
        <taxon>Coelurosauria</taxon>
        <taxon>Aves</taxon>
        <taxon>Neognathae</taxon>
        <taxon>Neoaves</taxon>
        <taxon>Telluraves</taxon>
        <taxon>Australaves</taxon>
        <taxon>Passeriformes</taxon>
        <taxon>Thamnophilidae</taxon>
        <taxon>Willisornis</taxon>
    </lineage>
</organism>
<accession>A0ABQ9CXT6</accession>
<dbReference type="Proteomes" id="UP001145742">
    <property type="component" value="Unassembled WGS sequence"/>
</dbReference>
<evidence type="ECO:0000256" key="1">
    <source>
        <dbReference type="SAM" id="Phobius"/>
    </source>
</evidence>
<protein>
    <recommendedName>
        <fullName evidence="2">Piezo TM1-24 domain-containing protein</fullName>
    </recommendedName>
</protein>
<evidence type="ECO:0000313" key="4">
    <source>
        <dbReference type="Proteomes" id="UP001145742"/>
    </source>
</evidence>
<dbReference type="InterPro" id="IPR056769">
    <property type="entry name" value="Piezo_TM1-24"/>
</dbReference>
<keyword evidence="1" id="KW-0812">Transmembrane</keyword>
<gene>
    <name evidence="3" type="ORF">WISP_103196</name>
</gene>
<dbReference type="Pfam" id="PF24871">
    <property type="entry name" value="Piezo_TM1-24"/>
    <property type="match status" value="1"/>
</dbReference>
<name>A0ABQ9CXT6_9PASS</name>